<accession>A0A1Y2HP54</accession>
<gene>
    <name evidence="5" type="ORF">BCR44DRAFT_42845</name>
</gene>
<dbReference type="InterPro" id="IPR027524">
    <property type="entry name" value="eIF3h"/>
</dbReference>
<evidence type="ECO:0000256" key="3">
    <source>
        <dbReference type="ARBA" id="ARBA00022917"/>
    </source>
</evidence>
<evidence type="ECO:0000256" key="1">
    <source>
        <dbReference type="ARBA" id="ARBA00022490"/>
    </source>
</evidence>
<comment type="caution">
    <text evidence="5">The sequence shown here is derived from an EMBL/GenBank/DDBJ whole genome shotgun (WGS) entry which is preliminary data.</text>
</comment>
<dbReference type="SMART" id="SM00232">
    <property type="entry name" value="JAB_MPN"/>
    <property type="match status" value="1"/>
</dbReference>
<dbReference type="GO" id="GO:0005852">
    <property type="term" value="C:eukaryotic translation initiation factor 3 complex"/>
    <property type="evidence" value="ECO:0007669"/>
    <property type="project" value="InterPro"/>
</dbReference>
<protein>
    <recommendedName>
        <fullName evidence="4">MPN domain-containing protein</fullName>
    </recommendedName>
</protein>
<dbReference type="InterPro" id="IPR050242">
    <property type="entry name" value="JAMM_MPN+_peptidase_M67A"/>
</dbReference>
<evidence type="ECO:0000313" key="5">
    <source>
        <dbReference type="EMBL" id="ORZ36387.1"/>
    </source>
</evidence>
<dbReference type="AlphaFoldDB" id="A0A1Y2HP54"/>
<dbReference type="Proteomes" id="UP000193411">
    <property type="component" value="Unassembled WGS sequence"/>
</dbReference>
<dbReference type="EMBL" id="MCFL01000017">
    <property type="protein sequence ID" value="ORZ36387.1"/>
    <property type="molecule type" value="Genomic_DNA"/>
</dbReference>
<keyword evidence="1" id="KW-0963">Cytoplasm</keyword>
<feature type="domain" description="MPN" evidence="4">
    <location>
        <begin position="45"/>
        <end position="186"/>
    </location>
</feature>
<dbReference type="InterPro" id="IPR037518">
    <property type="entry name" value="MPN"/>
</dbReference>
<proteinExistence type="predicted"/>
<dbReference type="GO" id="GO:0008237">
    <property type="term" value="F:metallopeptidase activity"/>
    <property type="evidence" value="ECO:0007669"/>
    <property type="project" value="InterPro"/>
</dbReference>
<sequence length="373" mass="41175">MQSTNIHGAKMMNRTNPANLFSALAALGPEPEAEPYVEDVPITHVQVDALVALKIIKHAKDQAPTAVTGALLGMDIDGTLEVTQCYPYLAKQRRNQNQPEPEEDQAELDEMYQFEMLKRLRQVNADANTVGWYHSSPLSNFLHHTWIATQSDFQATITNSVVLEYDPLASQTGALSLRAFRLTEAFIKLYKGKPRSSITSDAVTRAGLLDEGLLEELPVSIRNSHLVSALLYAHNLTAHTVAAPMPGVDRASYTAKHAEALLNTLENYSTEQTRYSGWNRVYQREKARIELLTNRKRQENPDEADEMKKAMSAKLPNEPPKLDSLLIGHQIDQHAAVVEGFLAPAVLSVELAKAAVVKEEVVSGSDAVDEVDA</sequence>
<dbReference type="PROSITE" id="PS50249">
    <property type="entry name" value="MPN"/>
    <property type="match status" value="1"/>
</dbReference>
<reference evidence="5 6" key="1">
    <citation type="submission" date="2016-07" db="EMBL/GenBank/DDBJ databases">
        <title>Pervasive Adenine N6-methylation of Active Genes in Fungi.</title>
        <authorList>
            <consortium name="DOE Joint Genome Institute"/>
            <person name="Mondo S.J."/>
            <person name="Dannebaum R.O."/>
            <person name="Kuo R.C."/>
            <person name="Labutti K."/>
            <person name="Haridas S."/>
            <person name="Kuo A."/>
            <person name="Salamov A."/>
            <person name="Ahrendt S.R."/>
            <person name="Lipzen A."/>
            <person name="Sullivan W."/>
            <person name="Andreopoulos W.B."/>
            <person name="Clum A."/>
            <person name="Lindquist E."/>
            <person name="Daum C."/>
            <person name="Ramamoorthy G.K."/>
            <person name="Gryganskyi A."/>
            <person name="Culley D."/>
            <person name="Magnuson J.K."/>
            <person name="James T.Y."/>
            <person name="O'Malley M.A."/>
            <person name="Stajich J.E."/>
            <person name="Spatafora J.W."/>
            <person name="Visel A."/>
            <person name="Grigoriev I.V."/>
        </authorList>
    </citation>
    <scope>NUCLEOTIDE SEQUENCE [LARGE SCALE GENOMIC DNA]</scope>
    <source>
        <strain evidence="5 6">PL171</strain>
    </source>
</reference>
<dbReference type="Pfam" id="PF19445">
    <property type="entry name" value="eIF3h_C"/>
    <property type="match status" value="1"/>
</dbReference>
<evidence type="ECO:0000313" key="6">
    <source>
        <dbReference type="Proteomes" id="UP000193411"/>
    </source>
</evidence>
<keyword evidence="2" id="KW-0396">Initiation factor</keyword>
<name>A0A1Y2HP54_9FUNG</name>
<evidence type="ECO:0000259" key="4">
    <source>
        <dbReference type="PROSITE" id="PS50249"/>
    </source>
</evidence>
<dbReference type="Pfam" id="PF01398">
    <property type="entry name" value="JAB"/>
    <property type="match status" value="1"/>
</dbReference>
<evidence type="ECO:0000256" key="2">
    <source>
        <dbReference type="ARBA" id="ARBA00022540"/>
    </source>
</evidence>
<dbReference type="STRING" id="765915.A0A1Y2HP54"/>
<dbReference type="Gene3D" id="3.40.140.10">
    <property type="entry name" value="Cytidine Deaminase, domain 2"/>
    <property type="match status" value="1"/>
</dbReference>
<keyword evidence="3" id="KW-0648">Protein biosynthesis</keyword>
<dbReference type="GO" id="GO:0003743">
    <property type="term" value="F:translation initiation factor activity"/>
    <property type="evidence" value="ECO:0007669"/>
    <property type="project" value="UniProtKB-KW"/>
</dbReference>
<organism evidence="5 6">
    <name type="scientific">Catenaria anguillulae PL171</name>
    <dbReference type="NCBI Taxonomy" id="765915"/>
    <lineage>
        <taxon>Eukaryota</taxon>
        <taxon>Fungi</taxon>
        <taxon>Fungi incertae sedis</taxon>
        <taxon>Blastocladiomycota</taxon>
        <taxon>Blastocladiomycetes</taxon>
        <taxon>Blastocladiales</taxon>
        <taxon>Catenariaceae</taxon>
        <taxon>Catenaria</taxon>
    </lineage>
</organism>
<dbReference type="InterPro" id="IPR045810">
    <property type="entry name" value="eIF3h_C"/>
</dbReference>
<dbReference type="CDD" id="cd08065">
    <property type="entry name" value="MPN_eIF3h"/>
    <property type="match status" value="1"/>
</dbReference>
<keyword evidence="6" id="KW-1185">Reference proteome</keyword>
<dbReference type="PANTHER" id="PTHR10410">
    <property type="entry name" value="EUKARYOTIC TRANSLATION INITIATION FACTOR 3 -RELATED"/>
    <property type="match status" value="1"/>
</dbReference>
<dbReference type="OrthoDB" id="10265695at2759"/>
<dbReference type="InterPro" id="IPR000555">
    <property type="entry name" value="JAMM/MPN+_dom"/>
</dbReference>